<evidence type="ECO:0000256" key="6">
    <source>
        <dbReference type="ARBA" id="ARBA00049244"/>
    </source>
</evidence>
<dbReference type="GO" id="GO:0003684">
    <property type="term" value="F:damaged DNA binding"/>
    <property type="evidence" value="ECO:0007669"/>
    <property type="project" value="InterPro"/>
</dbReference>
<keyword evidence="4" id="KW-0227">DNA damage</keyword>
<dbReference type="CDD" id="cd03468">
    <property type="entry name" value="PolY_like"/>
    <property type="match status" value="1"/>
</dbReference>
<feature type="domain" description="UmuC" evidence="8">
    <location>
        <begin position="38"/>
        <end position="159"/>
    </location>
</feature>
<proteinExistence type="predicted"/>
<dbReference type="RefSeq" id="WP_129219332.1">
    <property type="nucleotide sequence ID" value="NZ_QYBC01000008.1"/>
</dbReference>
<dbReference type="InterPro" id="IPR050356">
    <property type="entry name" value="SulA_CellDiv_inhibitor"/>
</dbReference>
<dbReference type="InterPro" id="IPR017961">
    <property type="entry name" value="DNA_pol_Y-fam_little_finger"/>
</dbReference>
<accession>A0A4Q2RCA9</accession>
<protein>
    <recommendedName>
        <fullName evidence="3">DNA-directed DNA polymerase</fullName>
        <ecNumber evidence="3">2.7.7.7</ecNumber>
    </recommendedName>
</protein>
<reference evidence="10 11" key="2">
    <citation type="submission" date="2019-02" db="EMBL/GenBank/DDBJ databases">
        <title>'Lichenibacterium ramalinii' gen. nov. sp. nov., 'Lichenibacterium minor' gen. nov. sp. nov.</title>
        <authorList>
            <person name="Pankratov T."/>
        </authorList>
    </citation>
    <scope>NUCLEOTIDE SEQUENCE [LARGE SCALE GENOMIC DNA]</scope>
    <source>
        <strain evidence="10 11">RmlP001</strain>
    </source>
</reference>
<dbReference type="Pfam" id="PF00817">
    <property type="entry name" value="IMS"/>
    <property type="match status" value="1"/>
</dbReference>
<evidence type="ECO:0000259" key="8">
    <source>
        <dbReference type="Pfam" id="PF00817"/>
    </source>
</evidence>
<evidence type="ECO:0000256" key="7">
    <source>
        <dbReference type="SAM" id="MobiDB-lite"/>
    </source>
</evidence>
<evidence type="ECO:0000259" key="9">
    <source>
        <dbReference type="Pfam" id="PF11799"/>
    </source>
</evidence>
<comment type="cofactor">
    <cofactor evidence="1">
        <name>Mg(2+)</name>
        <dbReference type="ChEBI" id="CHEBI:18420"/>
    </cofactor>
</comment>
<feature type="region of interest" description="Disordered" evidence="7">
    <location>
        <begin position="18"/>
        <end position="38"/>
    </location>
</feature>
<evidence type="ECO:0000256" key="5">
    <source>
        <dbReference type="ARBA" id="ARBA00025589"/>
    </source>
</evidence>
<dbReference type="Proteomes" id="UP000289411">
    <property type="component" value="Unassembled WGS sequence"/>
</dbReference>
<gene>
    <name evidence="10" type="ORF">D3272_11600</name>
</gene>
<evidence type="ECO:0000313" key="11">
    <source>
        <dbReference type="Proteomes" id="UP000289411"/>
    </source>
</evidence>
<evidence type="ECO:0000256" key="2">
    <source>
        <dbReference type="ARBA" id="ARBA00011245"/>
    </source>
</evidence>
<sequence>MPTRYLSVFLPLLPTDRIRRGGRRPSSTSGRPGPDEPLVTVAKVRGAQRVTAADAAAAARGLRPGLALADARALCPAVLVAEADPEADAALMGAVVDWCRRFTPLAAPDGEDGAVLDIGGASHLFGGEAGLVEALVSGLRRQGLAARAAVASTPEAAWALARFGAASVAGFGTEPVAPTPLEPGFAPLAAALPVAALRLDPETVAGLARAGLVRVGDLLARPRGPVAARFGAEVLARLDGLMGLAKAPIGPRFEAPRCVAERRFAGGLAEMEQIEAALLPLCRHLCAALARQGQGARRVAASFFRVDGAVKHLALGTSRPTREPEALLALFREKLAAIGEDGLDTGYGFDLIRLAVTEAERLDARQEDLAGDDPARSRDAAMADLADRLGARLGLRRVLRLAPHDTHVPECAVVALPAARGAPRGPAAGKAAQDAARDAARDGARDEALCRPIRLFERPERIDTIASVPDGPPLRFRWRRVLHEVAAIEGPERIAPEWWTGAAELTRDYFRAEDRDGRRFWLYREGLFGRETDEPRWYLHGLFG</sequence>
<evidence type="ECO:0000256" key="1">
    <source>
        <dbReference type="ARBA" id="ARBA00001946"/>
    </source>
</evidence>
<comment type="catalytic activity">
    <reaction evidence="6">
        <text>DNA(n) + a 2'-deoxyribonucleoside 5'-triphosphate = DNA(n+1) + diphosphate</text>
        <dbReference type="Rhea" id="RHEA:22508"/>
        <dbReference type="Rhea" id="RHEA-COMP:17339"/>
        <dbReference type="Rhea" id="RHEA-COMP:17340"/>
        <dbReference type="ChEBI" id="CHEBI:33019"/>
        <dbReference type="ChEBI" id="CHEBI:61560"/>
        <dbReference type="ChEBI" id="CHEBI:173112"/>
        <dbReference type="EC" id="2.7.7.7"/>
    </reaction>
</comment>
<comment type="subunit">
    <text evidence="2">Monomer.</text>
</comment>
<dbReference type="OrthoDB" id="9788640at2"/>
<evidence type="ECO:0000313" key="10">
    <source>
        <dbReference type="EMBL" id="RYB05092.1"/>
    </source>
</evidence>
<reference evidence="10 11" key="1">
    <citation type="submission" date="2018-09" db="EMBL/GenBank/DDBJ databases">
        <authorList>
            <person name="Grouzdev D.S."/>
            <person name="Krutkina M.S."/>
        </authorList>
    </citation>
    <scope>NUCLEOTIDE SEQUENCE [LARGE SCALE GENOMIC DNA]</scope>
    <source>
        <strain evidence="10 11">RmlP001</strain>
    </source>
</reference>
<keyword evidence="11" id="KW-1185">Reference proteome</keyword>
<dbReference type="EMBL" id="QYBC01000008">
    <property type="protein sequence ID" value="RYB05092.1"/>
    <property type="molecule type" value="Genomic_DNA"/>
</dbReference>
<dbReference type="GO" id="GO:0006281">
    <property type="term" value="P:DNA repair"/>
    <property type="evidence" value="ECO:0007669"/>
    <property type="project" value="InterPro"/>
</dbReference>
<dbReference type="InterPro" id="IPR001126">
    <property type="entry name" value="UmuC"/>
</dbReference>
<comment type="caution">
    <text evidence="10">The sequence shown here is derived from an EMBL/GenBank/DDBJ whole genome shotgun (WGS) entry which is preliminary data.</text>
</comment>
<dbReference type="PANTHER" id="PTHR35369:SF2">
    <property type="entry name" value="BLR3025 PROTEIN"/>
    <property type="match status" value="1"/>
</dbReference>
<dbReference type="SUPFAM" id="SSF56672">
    <property type="entry name" value="DNA/RNA polymerases"/>
    <property type="match status" value="1"/>
</dbReference>
<dbReference type="InterPro" id="IPR043502">
    <property type="entry name" value="DNA/RNA_pol_sf"/>
</dbReference>
<dbReference type="AlphaFoldDB" id="A0A4Q2RCA9"/>
<evidence type="ECO:0000256" key="4">
    <source>
        <dbReference type="ARBA" id="ARBA00022763"/>
    </source>
</evidence>
<organism evidence="10 11">
    <name type="scientific">Lichenibacterium ramalinae</name>
    <dbReference type="NCBI Taxonomy" id="2316527"/>
    <lineage>
        <taxon>Bacteria</taxon>
        <taxon>Pseudomonadati</taxon>
        <taxon>Pseudomonadota</taxon>
        <taxon>Alphaproteobacteria</taxon>
        <taxon>Hyphomicrobiales</taxon>
        <taxon>Lichenihabitantaceae</taxon>
        <taxon>Lichenibacterium</taxon>
    </lineage>
</organism>
<evidence type="ECO:0000256" key="3">
    <source>
        <dbReference type="ARBA" id="ARBA00012417"/>
    </source>
</evidence>
<dbReference type="PANTHER" id="PTHR35369">
    <property type="entry name" value="BLR3025 PROTEIN-RELATED"/>
    <property type="match status" value="1"/>
</dbReference>
<dbReference type="Pfam" id="PF11799">
    <property type="entry name" value="IMS_C"/>
    <property type="match status" value="1"/>
</dbReference>
<feature type="domain" description="DNA polymerase Y-family little finger" evidence="9">
    <location>
        <begin position="259"/>
        <end position="369"/>
    </location>
</feature>
<comment type="function">
    <text evidence="5">Poorly processive, error-prone DNA polymerase involved in untargeted mutagenesis. Copies undamaged DNA at stalled replication forks, which arise in vivo from mismatched or misaligned primer ends. These misaligned primers can be extended by PolIV. Exhibits no 3'-5' exonuclease (proofreading) activity. May be involved in translesional synthesis, in conjunction with the beta clamp from PolIII.</text>
</comment>
<dbReference type="EC" id="2.7.7.7" evidence="3"/>
<name>A0A4Q2RCA9_9HYPH</name>